<dbReference type="InterPro" id="IPR059054">
    <property type="entry name" value="Inh_N"/>
</dbReference>
<dbReference type="InterPro" id="IPR016594">
    <property type="entry name" value="Inh_T4"/>
</dbReference>
<evidence type="ECO:0000313" key="4">
    <source>
        <dbReference type="Proteomes" id="UP000231463"/>
    </source>
</evidence>
<feature type="domain" description="Inh C-terminal" evidence="2">
    <location>
        <begin position="163"/>
        <end position="223"/>
    </location>
</feature>
<dbReference type="EMBL" id="MF957259">
    <property type="protein sequence ID" value="ATN93147.1"/>
    <property type="molecule type" value="Genomic_DNA"/>
</dbReference>
<protein>
    <submittedName>
        <fullName evidence="3">Inhibitor of prohead protease</fullName>
    </submittedName>
</protein>
<name>A0A2D1GM93_9CAUD</name>
<organism evidence="3 4">
    <name type="scientific">Salmonella phage Melville</name>
    <dbReference type="NCBI Taxonomy" id="2041413"/>
    <lineage>
        <taxon>Viruses</taxon>
        <taxon>Duplodnaviria</taxon>
        <taxon>Heunggongvirae</taxon>
        <taxon>Uroviricota</taxon>
        <taxon>Caudoviricetes</taxon>
        <taxon>Pantevenvirales</taxon>
        <taxon>Straboviridae</taxon>
        <taxon>Tevenvirinae</taxon>
        <taxon>Gelderlandvirus</taxon>
        <taxon>Gelderlandvirus melville</taxon>
    </lineage>
</organism>
<evidence type="ECO:0000313" key="3">
    <source>
        <dbReference type="EMBL" id="ATN93147.1"/>
    </source>
</evidence>
<dbReference type="GO" id="GO:0008233">
    <property type="term" value="F:peptidase activity"/>
    <property type="evidence" value="ECO:0007669"/>
    <property type="project" value="UniProtKB-KW"/>
</dbReference>
<feature type="domain" description="Inh N-terminal" evidence="1">
    <location>
        <begin position="1"/>
        <end position="49"/>
    </location>
</feature>
<keyword evidence="3" id="KW-0645">Protease</keyword>
<gene>
    <name evidence="3" type="ORF">CPT_Melville_184</name>
</gene>
<accession>A0A2D1GM93</accession>
<evidence type="ECO:0000259" key="2">
    <source>
        <dbReference type="Pfam" id="PF26098"/>
    </source>
</evidence>
<dbReference type="Proteomes" id="UP000231463">
    <property type="component" value="Segment"/>
</dbReference>
<keyword evidence="3" id="KW-0378">Hydrolase</keyword>
<dbReference type="Pfam" id="PF26098">
    <property type="entry name" value="Phage_Inh_C"/>
    <property type="match status" value="1"/>
</dbReference>
<keyword evidence="4" id="KW-1185">Reference proteome</keyword>
<proteinExistence type="predicted"/>
<dbReference type="GO" id="GO:0006508">
    <property type="term" value="P:proteolysis"/>
    <property type="evidence" value="ECO:0007669"/>
    <property type="project" value="UniProtKB-KW"/>
</dbReference>
<dbReference type="Pfam" id="PF26097">
    <property type="entry name" value="Phage_Inh_N"/>
    <property type="match status" value="1"/>
</dbReference>
<evidence type="ECO:0000259" key="1">
    <source>
        <dbReference type="Pfam" id="PF26097"/>
    </source>
</evidence>
<dbReference type="InterPro" id="IPR059055">
    <property type="entry name" value="Inh_C"/>
</dbReference>
<reference evidence="4" key="1">
    <citation type="submission" date="2017-09" db="EMBL/GenBank/DDBJ databases">
        <title>The complete genome of Salmonella phage Melville.</title>
        <authorList>
            <person name="Zhang K."/>
            <person name="Xie Y."/>
            <person name="Liu M."/>
            <person name="Gill J."/>
        </authorList>
    </citation>
    <scope>NUCLEOTIDE SEQUENCE [LARGE SCALE GENOMIC DNA]</scope>
</reference>
<sequence>MLDMNYIEEIRVLEKKEAKDKLDEYASQFGIKLKKTKSFENMLLDLEAEFEKLADAPLPEDNDGISISDLIDDDKEEQKDLVQPEDKVEVKELIIDSPAEETITVLEVTKTKEIPEDTVRIPETASADEIMKIIDDTAVVENKSFSLPESFNPHFQLMGKNPGYYTLPWWIYQWISENPDWKERPLSFPHATAHQTLLSLIYYINRDGFILVRETRNSSFIRLY</sequence>
<dbReference type="PIRSF" id="PIRSF012159">
    <property type="entry name" value="Inh_gp21_prd"/>
    <property type="match status" value="1"/>
</dbReference>